<dbReference type="SFLD" id="SFLDS00003">
    <property type="entry name" value="Haloacid_Dehalogenase"/>
    <property type="match status" value="1"/>
</dbReference>
<dbReference type="PANTHER" id="PTHR43316">
    <property type="entry name" value="HYDROLASE, HALOACID DELAHOGENASE-RELATED"/>
    <property type="match status" value="1"/>
</dbReference>
<gene>
    <name evidence="2" type="ORF">ALO35_03768</name>
</gene>
<dbReference type="GO" id="GO:0016787">
    <property type="term" value="F:hydrolase activity"/>
    <property type="evidence" value="ECO:0007669"/>
    <property type="project" value="UniProtKB-KW"/>
</dbReference>
<dbReference type="EMBL" id="LJQP01000327">
    <property type="protein sequence ID" value="KPX63132.1"/>
    <property type="molecule type" value="Genomic_DNA"/>
</dbReference>
<dbReference type="Gene3D" id="3.40.50.1000">
    <property type="entry name" value="HAD superfamily/HAD-like"/>
    <property type="match status" value="1"/>
</dbReference>
<evidence type="ECO:0000313" key="2">
    <source>
        <dbReference type="EMBL" id="KPX63132.1"/>
    </source>
</evidence>
<keyword evidence="1 2" id="KW-0378">Hydrolase</keyword>
<protein>
    <submittedName>
        <fullName evidence="2">Haloacid dehalogenase-like family hydrolase</fullName>
    </submittedName>
</protein>
<evidence type="ECO:0000313" key="3">
    <source>
        <dbReference type="Proteomes" id="UP000050265"/>
    </source>
</evidence>
<reference evidence="2 3" key="1">
    <citation type="submission" date="2015-09" db="EMBL/GenBank/DDBJ databases">
        <title>Genome announcement of multiple Pseudomonas syringae strains.</title>
        <authorList>
            <person name="Thakur S."/>
            <person name="Wang P.W."/>
            <person name="Gong Y."/>
            <person name="Weir B.S."/>
            <person name="Guttman D.S."/>
        </authorList>
    </citation>
    <scope>NUCLEOTIDE SEQUENCE [LARGE SCALE GENOMIC DNA]</scope>
    <source>
        <strain evidence="2 3">ICMP3507</strain>
    </source>
</reference>
<dbReference type="InterPro" id="IPR036412">
    <property type="entry name" value="HAD-like_sf"/>
</dbReference>
<proteinExistence type="predicted"/>
<organism evidence="2 3">
    <name type="scientific">Pseudomonas amygdali pv. lachrymans</name>
    <name type="common">Pseudomonas syringae pv. lachrymans</name>
    <dbReference type="NCBI Taxonomy" id="53707"/>
    <lineage>
        <taxon>Bacteria</taxon>
        <taxon>Pseudomonadati</taxon>
        <taxon>Pseudomonadota</taxon>
        <taxon>Gammaproteobacteria</taxon>
        <taxon>Pseudomonadales</taxon>
        <taxon>Pseudomonadaceae</taxon>
        <taxon>Pseudomonas</taxon>
        <taxon>Pseudomonas amygdali</taxon>
    </lineage>
</organism>
<evidence type="ECO:0000256" key="1">
    <source>
        <dbReference type="ARBA" id="ARBA00022801"/>
    </source>
</evidence>
<dbReference type="InterPro" id="IPR051540">
    <property type="entry name" value="S-2-haloacid_dehalogenase"/>
</dbReference>
<sequence>MISAIVFDAFGTTVCISQRTNPYRELVREGRRQGVVLKSDSTQIAMTMNLSLDELASELRVSLTASKRDELHHRLEAEVSSIKPYPDAIAAISLLKAHGIKAGICSNLASPFGPKVREIFPQMDGYAFSFEAGVMKPDPSIYRLICDQMNVEPGHYFSDNLGKVLMIGDSQSCDQDGPRAVGIAGFYLDRTGRGKIHDLMQFAEMVIAHNGQ</sequence>
<dbReference type="PATRIC" id="fig|53707.9.peg.5616"/>
<dbReference type="SFLD" id="SFLDG01129">
    <property type="entry name" value="C1.5:_HAD__Beta-PGM__Phosphata"/>
    <property type="match status" value="1"/>
</dbReference>
<dbReference type="AlphaFoldDB" id="A0A0P9V0Z0"/>
<accession>A0A0P9V0Z0</accession>
<dbReference type="PANTHER" id="PTHR43316:SF3">
    <property type="entry name" value="HALOACID DEHALOGENASE, TYPE II (AFU_ORTHOLOGUE AFUA_2G07750)-RELATED"/>
    <property type="match status" value="1"/>
</dbReference>
<name>A0A0P9V0Z0_PSEAV</name>
<dbReference type="SUPFAM" id="SSF56784">
    <property type="entry name" value="HAD-like"/>
    <property type="match status" value="1"/>
</dbReference>
<comment type="caution">
    <text evidence="2">The sequence shown here is derived from an EMBL/GenBank/DDBJ whole genome shotgun (WGS) entry which is preliminary data.</text>
</comment>
<dbReference type="InterPro" id="IPR023214">
    <property type="entry name" value="HAD_sf"/>
</dbReference>
<dbReference type="Proteomes" id="UP000050265">
    <property type="component" value="Unassembled WGS sequence"/>
</dbReference>
<dbReference type="Pfam" id="PF00702">
    <property type="entry name" value="Hydrolase"/>
    <property type="match status" value="1"/>
</dbReference>